<accession>A0A8J5XAR2</accession>
<dbReference type="OrthoDB" id="10506994at2759"/>
<keyword evidence="2" id="KW-0863">Zinc-finger</keyword>
<dbReference type="GO" id="GO:0008270">
    <property type="term" value="F:zinc ion binding"/>
    <property type="evidence" value="ECO:0007669"/>
    <property type="project" value="UniProtKB-KW"/>
</dbReference>
<dbReference type="Gene3D" id="3.30.40.10">
    <property type="entry name" value="Zinc/RING finger domain, C3HC4 (zinc finger)"/>
    <property type="match status" value="1"/>
</dbReference>
<dbReference type="AlphaFoldDB" id="A0A8J5XAR2"/>
<dbReference type="Pfam" id="PF00856">
    <property type="entry name" value="SET"/>
    <property type="match status" value="1"/>
</dbReference>
<name>A0A8J5XAR2_DIALT</name>
<keyword evidence="3" id="KW-0862">Zinc</keyword>
<evidence type="ECO:0000256" key="3">
    <source>
        <dbReference type="ARBA" id="ARBA00022833"/>
    </source>
</evidence>
<dbReference type="Gene3D" id="2.170.270.10">
    <property type="entry name" value="SET domain"/>
    <property type="match status" value="1"/>
</dbReference>
<dbReference type="InterPro" id="IPR013083">
    <property type="entry name" value="Znf_RING/FYVE/PHD"/>
</dbReference>
<dbReference type="EMBL" id="JAGTXO010000036">
    <property type="protein sequence ID" value="KAG8459897.1"/>
    <property type="molecule type" value="Genomic_DNA"/>
</dbReference>
<dbReference type="SMART" id="SM00249">
    <property type="entry name" value="PHD"/>
    <property type="match status" value="2"/>
</dbReference>
<proteinExistence type="predicted"/>
<reference evidence="5" key="1">
    <citation type="submission" date="2021-05" db="EMBL/GenBank/DDBJ databases">
        <title>The genome of the haptophyte Pavlova lutheri (Diacronema luteri, Pavlovales) - a model for lipid biosynthesis in eukaryotic algae.</title>
        <authorList>
            <person name="Hulatt C.J."/>
            <person name="Posewitz M.C."/>
        </authorList>
    </citation>
    <scope>NUCLEOTIDE SEQUENCE</scope>
    <source>
        <strain evidence="5">NIVA-4/92</strain>
    </source>
</reference>
<feature type="domain" description="SET" evidence="4">
    <location>
        <begin position="288"/>
        <end position="444"/>
    </location>
</feature>
<dbReference type="PROSITE" id="PS50280">
    <property type="entry name" value="SET"/>
    <property type="match status" value="1"/>
</dbReference>
<dbReference type="SUPFAM" id="SSF57903">
    <property type="entry name" value="FYVE/PHD zinc finger"/>
    <property type="match status" value="1"/>
</dbReference>
<dbReference type="InterPro" id="IPR001965">
    <property type="entry name" value="Znf_PHD"/>
</dbReference>
<dbReference type="OMA" id="MWASCEE"/>
<keyword evidence="6" id="KW-1185">Reference proteome</keyword>
<evidence type="ECO:0000256" key="1">
    <source>
        <dbReference type="ARBA" id="ARBA00022723"/>
    </source>
</evidence>
<keyword evidence="1" id="KW-0479">Metal-binding</keyword>
<dbReference type="InterPro" id="IPR001214">
    <property type="entry name" value="SET_dom"/>
</dbReference>
<dbReference type="Proteomes" id="UP000751190">
    <property type="component" value="Unassembled WGS sequence"/>
</dbReference>
<evidence type="ECO:0000313" key="5">
    <source>
        <dbReference type="EMBL" id="KAG8459897.1"/>
    </source>
</evidence>
<dbReference type="InterPro" id="IPR046341">
    <property type="entry name" value="SET_dom_sf"/>
</dbReference>
<sequence>MSDRVRVWLSVQPDARVRVGVAPRACAPSPGKQLKRRSSQNRQLEVLRDFLGKGSRDTAANRMWASCEEDRCAVRNMREGKAYGCRCNGVRVKNAPELWCGACERFFHVACERLDVSAAELHKLRETYLCTQCERAQLEAAGVDLLAPAACTVYECRFCARVFTTERGITIHAARCSARPEERTWSCRCNGSKSQARGVQCAACTNFFHRKCRAEARPSWEAESEASAAGEDTLCEACARVRCEETAGGTDLLGRRAARPIACAQQMVKDDCGLSFASAVEFGTLANRRVFVAQSTLGACAGLGLFAAQPFEAGEFVTAYSGNLLYKAEVEASKGVDQSYMLRIPGSGGQLIDGGPFALALRANPSNPQPGSGHWQPLDGAPEWHLGAASMANDPRRTAMYNSRLVFKCPKGGHRDVAQLVPMRAYLCATQRIEAGSEILYNYGSDKPFHALPAAAEQLHGQGARGGQKRKRAFRVLLVDAQPPACQLPAAERDEAAEREAARQRQLDARSARAHARNLKVLDALVSADALGDGLRAGPPPHAP</sequence>
<gene>
    <name evidence="5" type="ORF">KFE25_010946</name>
</gene>
<dbReference type="InterPro" id="IPR011011">
    <property type="entry name" value="Znf_FYVE_PHD"/>
</dbReference>
<evidence type="ECO:0000256" key="2">
    <source>
        <dbReference type="ARBA" id="ARBA00022771"/>
    </source>
</evidence>
<comment type="caution">
    <text evidence="5">The sequence shown here is derived from an EMBL/GenBank/DDBJ whole genome shotgun (WGS) entry which is preliminary data.</text>
</comment>
<evidence type="ECO:0000259" key="4">
    <source>
        <dbReference type="PROSITE" id="PS50280"/>
    </source>
</evidence>
<organism evidence="5 6">
    <name type="scientific">Diacronema lutheri</name>
    <name type="common">Unicellular marine alga</name>
    <name type="synonym">Monochrysis lutheri</name>
    <dbReference type="NCBI Taxonomy" id="2081491"/>
    <lineage>
        <taxon>Eukaryota</taxon>
        <taxon>Haptista</taxon>
        <taxon>Haptophyta</taxon>
        <taxon>Pavlovophyceae</taxon>
        <taxon>Pavlovales</taxon>
        <taxon>Pavlovaceae</taxon>
        <taxon>Diacronema</taxon>
    </lineage>
</organism>
<evidence type="ECO:0000313" key="6">
    <source>
        <dbReference type="Proteomes" id="UP000751190"/>
    </source>
</evidence>
<dbReference type="SMART" id="SM00317">
    <property type="entry name" value="SET"/>
    <property type="match status" value="1"/>
</dbReference>
<dbReference type="SUPFAM" id="SSF82199">
    <property type="entry name" value="SET domain"/>
    <property type="match status" value="1"/>
</dbReference>
<protein>
    <recommendedName>
        <fullName evidence="4">SET domain-containing protein</fullName>
    </recommendedName>
</protein>